<feature type="compositionally biased region" description="Basic and acidic residues" evidence="1">
    <location>
        <begin position="58"/>
        <end position="72"/>
    </location>
</feature>
<keyword evidence="4" id="KW-1185">Reference proteome</keyword>
<protein>
    <recommendedName>
        <fullName evidence="2">VQ domain-containing protein</fullName>
    </recommendedName>
</protein>
<evidence type="ECO:0000313" key="3">
    <source>
        <dbReference type="EMBL" id="KZV47222.1"/>
    </source>
</evidence>
<dbReference type="EMBL" id="KQ995303">
    <property type="protein sequence ID" value="KZV47222.1"/>
    <property type="molecule type" value="Genomic_DNA"/>
</dbReference>
<proteinExistence type="predicted"/>
<feature type="region of interest" description="Disordered" evidence="1">
    <location>
        <begin position="57"/>
        <end position="90"/>
    </location>
</feature>
<dbReference type="Proteomes" id="UP000250235">
    <property type="component" value="Unassembled WGS sequence"/>
</dbReference>
<sequence>MKSHPCSTSLVPAKLALHNESHTISKLKPKIRIIHIVAPEIIKTDVQNFRELVQRLTGKTEERKESGKKRSDFPSVACPPKTCGRKPRKNMKPTIVPALQIKHRIKDSEEIIWGENPNALLGFLGEVDGLIHDVNGFPLLPFRSSQINTFGEIPLF</sequence>
<feature type="domain" description="VQ" evidence="2">
    <location>
        <begin position="36"/>
        <end position="60"/>
    </location>
</feature>
<evidence type="ECO:0000313" key="4">
    <source>
        <dbReference type="Proteomes" id="UP000250235"/>
    </source>
</evidence>
<dbReference type="AlphaFoldDB" id="A0A2Z7CJE2"/>
<dbReference type="OrthoDB" id="693437at2759"/>
<organism evidence="3 4">
    <name type="scientific">Dorcoceras hygrometricum</name>
    <dbReference type="NCBI Taxonomy" id="472368"/>
    <lineage>
        <taxon>Eukaryota</taxon>
        <taxon>Viridiplantae</taxon>
        <taxon>Streptophyta</taxon>
        <taxon>Embryophyta</taxon>
        <taxon>Tracheophyta</taxon>
        <taxon>Spermatophyta</taxon>
        <taxon>Magnoliopsida</taxon>
        <taxon>eudicotyledons</taxon>
        <taxon>Gunneridae</taxon>
        <taxon>Pentapetalae</taxon>
        <taxon>asterids</taxon>
        <taxon>lamiids</taxon>
        <taxon>Lamiales</taxon>
        <taxon>Gesneriaceae</taxon>
        <taxon>Didymocarpoideae</taxon>
        <taxon>Trichosporeae</taxon>
        <taxon>Loxocarpinae</taxon>
        <taxon>Dorcoceras</taxon>
    </lineage>
</organism>
<reference evidence="3 4" key="1">
    <citation type="journal article" date="2015" name="Proc. Natl. Acad. Sci. U.S.A.">
        <title>The resurrection genome of Boea hygrometrica: A blueprint for survival of dehydration.</title>
        <authorList>
            <person name="Xiao L."/>
            <person name="Yang G."/>
            <person name="Zhang L."/>
            <person name="Yang X."/>
            <person name="Zhao S."/>
            <person name="Ji Z."/>
            <person name="Zhou Q."/>
            <person name="Hu M."/>
            <person name="Wang Y."/>
            <person name="Chen M."/>
            <person name="Xu Y."/>
            <person name="Jin H."/>
            <person name="Xiao X."/>
            <person name="Hu G."/>
            <person name="Bao F."/>
            <person name="Hu Y."/>
            <person name="Wan P."/>
            <person name="Li L."/>
            <person name="Deng X."/>
            <person name="Kuang T."/>
            <person name="Xiang C."/>
            <person name="Zhu J.K."/>
            <person name="Oliver M.J."/>
            <person name="He Y."/>
        </authorList>
    </citation>
    <scope>NUCLEOTIDE SEQUENCE [LARGE SCALE GENOMIC DNA]</scope>
    <source>
        <strain evidence="4">cv. XS01</strain>
    </source>
</reference>
<dbReference type="GO" id="GO:0005634">
    <property type="term" value="C:nucleus"/>
    <property type="evidence" value="ECO:0007669"/>
    <property type="project" value="TreeGrafter"/>
</dbReference>
<dbReference type="InterPro" id="IPR039607">
    <property type="entry name" value="VQ_8/17/18/20/21/25"/>
</dbReference>
<dbReference type="Pfam" id="PF05678">
    <property type="entry name" value="VQ"/>
    <property type="match status" value="1"/>
</dbReference>
<gene>
    <name evidence="3" type="ORF">F511_07645</name>
</gene>
<dbReference type="PANTHER" id="PTHR33143">
    <property type="entry name" value="F16F4.1 PROTEIN-RELATED"/>
    <property type="match status" value="1"/>
</dbReference>
<evidence type="ECO:0000256" key="1">
    <source>
        <dbReference type="SAM" id="MobiDB-lite"/>
    </source>
</evidence>
<dbReference type="InterPro" id="IPR008889">
    <property type="entry name" value="VQ"/>
</dbReference>
<evidence type="ECO:0000259" key="2">
    <source>
        <dbReference type="Pfam" id="PF05678"/>
    </source>
</evidence>
<accession>A0A2Z7CJE2</accession>
<name>A0A2Z7CJE2_9LAMI</name>
<dbReference type="PANTHER" id="PTHR33143:SF3">
    <property type="entry name" value="VQ MOTIF-CONTAINING PROTEIN 17-RELATED"/>
    <property type="match status" value="1"/>
</dbReference>